<dbReference type="AlphaFoldDB" id="A0A6P6RVN7"/>
<evidence type="ECO:0000256" key="2">
    <source>
        <dbReference type="SAM" id="SignalP"/>
    </source>
</evidence>
<keyword evidence="3" id="KW-1185">Reference proteome</keyword>
<name>A0A6P6RVN7_9EIME</name>
<dbReference type="Proteomes" id="UP000515125">
    <property type="component" value="Unplaced"/>
</dbReference>
<accession>A0A6P6RVN7</accession>
<sequence>MGRWETPALALCAFCLTSAAASPVLKDGLWSRIGLQLPDIAEHGINVHRNGPGARFKQEETEKVQMRECGEGHKGLLTMSIDNADPDATILIHAQLSKTAFTAFSGAAAEKEFILKDIEIPVETVDDRCFLVRYKADFGTVFCARSLHSRNEWMNYLHEGILCEETGVKGKLPAEPGIEMEKEEALVQTMPVEEPSGINIHLVTPSPPSPSIHEFPNPAASVNPHNPNSLDADGEEKTAEEIAAINEAAAEQRLVSLKDPRVPETGFARKSME</sequence>
<protein>
    <submittedName>
        <fullName evidence="4">Uncharacterized protein LOC34617883</fullName>
    </submittedName>
</protein>
<evidence type="ECO:0000313" key="3">
    <source>
        <dbReference type="Proteomes" id="UP000515125"/>
    </source>
</evidence>
<keyword evidence="2" id="KW-0732">Signal</keyword>
<dbReference type="GeneID" id="34617883"/>
<evidence type="ECO:0000256" key="1">
    <source>
        <dbReference type="SAM" id="MobiDB-lite"/>
    </source>
</evidence>
<evidence type="ECO:0000313" key="4">
    <source>
        <dbReference type="RefSeq" id="XP_026191537.1"/>
    </source>
</evidence>
<feature type="region of interest" description="Disordered" evidence="1">
    <location>
        <begin position="206"/>
        <end position="237"/>
    </location>
</feature>
<proteinExistence type="predicted"/>
<organism evidence="3 4">
    <name type="scientific">Cyclospora cayetanensis</name>
    <dbReference type="NCBI Taxonomy" id="88456"/>
    <lineage>
        <taxon>Eukaryota</taxon>
        <taxon>Sar</taxon>
        <taxon>Alveolata</taxon>
        <taxon>Apicomplexa</taxon>
        <taxon>Conoidasida</taxon>
        <taxon>Coccidia</taxon>
        <taxon>Eucoccidiorida</taxon>
        <taxon>Eimeriorina</taxon>
        <taxon>Eimeriidae</taxon>
        <taxon>Cyclospora</taxon>
    </lineage>
</organism>
<reference evidence="4" key="1">
    <citation type="submission" date="2025-08" db="UniProtKB">
        <authorList>
            <consortium name="RefSeq"/>
        </authorList>
    </citation>
    <scope>IDENTIFICATION</scope>
</reference>
<gene>
    <name evidence="4" type="primary">LOC34617883</name>
</gene>
<feature type="chain" id="PRO_5028401762" evidence="2">
    <location>
        <begin position="22"/>
        <end position="273"/>
    </location>
</feature>
<dbReference type="RefSeq" id="XP_026191537.1">
    <property type="nucleotide sequence ID" value="XM_026335752.1"/>
</dbReference>
<dbReference type="OrthoDB" id="340921at2759"/>
<feature type="signal peptide" evidence="2">
    <location>
        <begin position="1"/>
        <end position="21"/>
    </location>
</feature>